<evidence type="ECO:0000259" key="3">
    <source>
        <dbReference type="PROSITE" id="PS51208"/>
    </source>
</evidence>
<gene>
    <name evidence="4" type="ORF">AW736_14745</name>
</gene>
<feature type="domain" description="Autotransporter" evidence="3">
    <location>
        <begin position="5908"/>
        <end position="6180"/>
    </location>
</feature>
<proteinExistence type="predicted"/>
<dbReference type="SUPFAM" id="SSF51126">
    <property type="entry name" value="Pectin lyase-like"/>
    <property type="match status" value="3"/>
</dbReference>
<dbReference type="InterPro" id="IPR051551">
    <property type="entry name" value="Autotransporter_adhesion"/>
</dbReference>
<evidence type="ECO:0000313" key="5">
    <source>
        <dbReference type="Proteomes" id="UP000078486"/>
    </source>
</evidence>
<dbReference type="OrthoDB" id="199150at2"/>
<reference evidence="4 5" key="1">
    <citation type="submission" date="2016-01" db="EMBL/GenBank/DDBJ databases">
        <title>High potential of lignocellulose degradation of a new Verrucomicrobia species.</title>
        <authorList>
            <person name="Wang Y."/>
            <person name="Shi Y."/>
            <person name="Qiu Z."/>
            <person name="Liu S."/>
            <person name="Yang H."/>
        </authorList>
    </citation>
    <scope>NUCLEOTIDE SEQUENCE [LARGE SCALE GENOMIC DNA]</scope>
    <source>
        <strain evidence="4 5">TSB47</strain>
    </source>
</reference>
<dbReference type="Pfam" id="PF12951">
    <property type="entry name" value="PATR"/>
    <property type="match status" value="14"/>
</dbReference>
<dbReference type="SMART" id="SM00869">
    <property type="entry name" value="Autotransporter"/>
    <property type="match status" value="1"/>
</dbReference>
<dbReference type="SUPFAM" id="SSF103515">
    <property type="entry name" value="Autotransporter"/>
    <property type="match status" value="1"/>
</dbReference>
<evidence type="ECO:0000256" key="2">
    <source>
        <dbReference type="SAM" id="SignalP"/>
    </source>
</evidence>
<dbReference type="EMBL" id="LRRQ01000104">
    <property type="protein sequence ID" value="OAM89120.1"/>
    <property type="molecule type" value="Genomic_DNA"/>
</dbReference>
<dbReference type="NCBIfam" id="TIGR02601">
    <property type="entry name" value="autotrns_rpt"/>
    <property type="match status" value="7"/>
</dbReference>
<dbReference type="PROSITE" id="PS51208">
    <property type="entry name" value="AUTOTRANSPORTER"/>
    <property type="match status" value="1"/>
</dbReference>
<dbReference type="InterPro" id="IPR012332">
    <property type="entry name" value="Autotransporter_pectin_lyase_C"/>
</dbReference>
<dbReference type="InterPro" id="IPR011050">
    <property type="entry name" value="Pectin_lyase_fold/virulence"/>
</dbReference>
<dbReference type="InterPro" id="IPR036709">
    <property type="entry name" value="Autotransporte_beta_dom_sf"/>
</dbReference>
<dbReference type="PANTHER" id="PTHR35037:SF3">
    <property type="entry name" value="C-TERMINAL REGION OF AIDA-LIKE PROTEIN"/>
    <property type="match status" value="1"/>
</dbReference>
<dbReference type="PANTHER" id="PTHR35037">
    <property type="entry name" value="C-TERMINAL REGION OF AIDA-LIKE PROTEIN"/>
    <property type="match status" value="1"/>
</dbReference>
<sequence length="6180" mass="617068">MNIKFIPATLAALALFLVVPAPCLTAQSTWQTPGGTWSDASNWLGGGVPNAPGDIAIFNALAVPGDKTVTISGSITLGSLLISGQQGTETATNLAFNGGLIAFDSGGASSAIWRVENNHHVTVSSTIALASNLGVFLADPADGYPSTLTLNGPVDLGAHTLDISTLFQTATAAITGAITGAGGSVVKNGVGVLRLDSTSNTFNGGLLLNGGRTETTLAGGAGGGITLGALAAGQNNLGIGDIALTGNAAVLQILTSAANQTVQLSGHALTLAGNSRVDILKDATSHTGGAFILNGGTLSGGATPAASGTLRLGGLDLAYLSGTILNAPNLLLESGPGATATSIQRINGNGSAAAITGLGDITKTGPGSLVIGSDITLLSAQNLLFRSGTLALGATADLALSGTLALGITGTGALTQEVILGKSGQFDTVASIAVLDGYQTAFDTYYNVATLRLNSTDQTLRNITVGNLAALLMDMGAPGSASTLTLAGANTGDINILNWEGNPDGLLGGTAVRDDILRLTGGVNPSDVWVYGFEKGVTAIGGGLYKPTTFMTGTWTGAANNNYFDYRNWGSGANIAGMEIPNHPGAIVRVDRAPGNANINITGTVTVGQWLINESYNGGGPSGGTVIWDTGVSGSAAAIIQTTTSPSTHLDRTMGAFVLKSDLIWDVGRASSMMRGIAGTISGSGALIVRGYGHLTNASSYTGGTVLESTGWLGIMGTANTDLHALGSGTLTILGGRIMGGGNSTDRATTIVTNPLAIEGNFTASYITFGYGGDVVLTGTRTITVNEAAQNISYGRSVTFSATTNLVGSGGLAKAGTMGALYLNSGGNTFEGGLFLNSGYLYTEVRSGGLVIGALAPGQNYLGSGSINISGGATLWNSLGGNFAELRGTVVVNNGYLGFYSNGTVTLQNTGTLVTQGGGGGLTFQNAITLINNGVTLAGAPNLTFSTTGSSAITGQALTGISTLSKSNIGDLWLSTTVSANALSISGGQLILNQSGNGFGTVNLAGGQLRAGTTTANTLGVLRLTGNAGIYMEKDSVLTFSSLSGTSPSDWTPAMQLNLANDDNDWNYTGHLGVTNNYIYIGNITAGNAGNYAAQLDRIAFAGRAPGAIFLADASGTKYYLAPTGAAIDEWSGNIGDDYTGATWNSATNWASGHVPNAPGAYAGIRDIDQKLDGKTITVDGAFKVGTLEVSSNNARIILSGGTLAFDNGGSPAHLNTSNGNLLTINSTLLLEDDLLIENFNHYDSYSRTALNGRITGDGGIAYTGYASSAYGLILGTTEAGGTSTSDFAGGFRFIGSAATAALASNMPVIRIGANGTLFGTGTLTIGDGTPGLWYGLRPGSQGSNDVTGVTRDVTVGALEIKGNIFFGQTLENNASSLWLRSPGTGFIASGTWELNGNGANSGATHNGYSTLVFDLPLAGSGALKVAQKSNVRFLGDNSGWSGGLIAGAQFSNVYVGTDTALGTGKVTWQSGDAAMYVVGGTRTLSNQFQFTDYFKLYGGDLILDYVGTSTMTSFRPSIENNRTLTFTAGHHLAGTGNLTVGYNGYGQAGTLVLLGSNSYTGNTYLDVGTLAVGDDHAIGTGTLFVRNSNYVTTLASSARAVTLANPVNFTSTSYTEARFNGAAGLLTLAPALAQASTLNSFYTLTITGGTVAFGENLSFTGNGGLIKTGVGTLWLESNASDYTGNTQIVQGTLSAMAGSGNITLGKYVLGENYFGGGGHVTFVSGNYNRTLELVSTATVTLAGNMNLVGNSDAYRANVNVTGQSGTLAGSGVETRLNPDAVMTVAGNQYGWLNIAGNLIKTGAGSVGITGGNINVLGDEFHLAGGVVSWQGGQIFTKNLNITGGSLELYNVNSPGVEKLTLSNGMRLEVMPGYEATLSSALLDIGTGGGILDLNGGGVLTLGGAAGAWPGSLLVDNWAGELAGGGVTRLQFANAAPSGALLGSITFHDTRPGVQYLPGARATRNYLGLLELVPIGTGAEWSGSNNTNIWHVNQMLNWDPNSTPSAVDAVALFADLDPSLDGKTVELAQNVTLGGLVLSSNTADNYAISDGGNGYGLTFDRTAGAAFIQMTNKNSVVIDALISLNDALEITNADSGTLAFAKSITANGRAVSKEGGGMVVFDAANYFTAGFTLNAGTVRMGHDGALGTSQLTFNNGALDTGGVDRLLANNYALGGTLGLIGSATFSGNGAIRGGGLDIASASDTLTATGTLSGTGSLTKTGEGTLLLTNANTFTGGYTAAGGITGIANNAALGTGTLTLGGSGGTCVPPVSSGTVRLDADGLNLANNIIAGGGELNTGANSGTLSGVISGSRGFVKGGSGTLTLTASNAHTGTTAVRAGALVAAGAGALGRSLASLESLSSLVLTFTSGTMDNTLAGSGSLIVSGTVALSGSSGGYTGNSLVRSGVLTIAGDDALGTGTLTLNDATTLAYNDGITLSNAVNVLASGTFNVAGGTATQSGVISGANMVKTGAGNLTLTGNNPYTGTTTVNGGELQIGDGGTSGSILAMTDAGKTVNVDAGASLVFNRGDTIAYSGTIAGSGTVVQRGGGVLLFDGVEQKHTGGSVVESGTMKIANGGAVGTAATVGVTDVVDIREGAVFHLGENGGNYGLVNTLEGGGTLVVDLGETSHASGTYDFSFANTAVKAAQYGRDFHGAVEMRHAEYEINQTAEAFLNAGTSSLRTKDGSYGSLLANSGSARRIEGGVDFAGGVFQWNFDGANNPVAYLSSGTINISAATEFRLNLQNTLQANTSGTQTLASLFSTVVTGADSLLLGKSDMDILGAMNWANLKYSTNNGASWNNLTTPMRQGIGQNGAEVGKGVFDWTAYEATGTNSHDLRVGFALDQIEIFQARTLEVALGTGDSNNAFGIALTDYIHNAADGAAYSGSAGSGNVRYSDVSNTGTGIRLNAANSYTGTTFISGSTTLVVTNSEALGSGTRHTVMVSATQTGAVLNLGGNVTNVGGVQISNGGQINLNNGVLNIRDNTSGQPGVTATAAGGGTVSGNNALTGSGTLNLNFGHLTVSGTNANLHGTGSIANNATASLDSVSGLGDSALNVSGLLEWVGATGTNLNNISGTGIVSATSAANVILGGSNSAFSGTWTIAADSALKATGSTSLGAGKVNVSGTLITGARAFQPADWTLNTANTISGTGVLLKQDASTVTITHDSGTAGTLLVNGGTLAFTNNGKFTTTGSAVNDSALAMSGGAHLNVGTSYRQSAATLTVDTAGRNATDNYITAGTATIGGTLNVLNFASFNNSGSASGIVANNGLQYILSTTGGTISGTFATVTGVDQSAQDYLYGGGQIINSGSTYAVGYGLRWYAADDTINSGTFTIDGGSTFVIDALPTLSGQAGVGLVNVGGTQFGWDGKSLTKLGEGTLTLSATNTYTGTTLVREGVLNITGYVGGTAGVVDGGTATVSGGVWNTGALAVGVGGTGVLNLGNSGTLVTVGAAYLASPNYRVQIGQEAGSSGTVTLTGSSVWLNHYAADSRLTVGGFGDGGLSVSDGSRVETDRLNIGTGPGSTGLVTVSGSGSQILTQGSVVSKTTLTVGASGSGRLVIENGAEVRSAAASIGGFILNEQPYLGATPGEGTVLVTGSGSRLNVTGLQLTVGDGATGLLEITDGGAFTGTGNTAVYVGLIGWSGAQTSGSATSASGSISVSGEGSSFSTGGDIYIGMGHGYALPADPAAYTGSGALTVGNGAVISGSANLIVGNGTEGTGTVSVSDARLQLGDSVILGDDGGRGGMTVSGSGVVTAGGTYAQNAQSTLTLDVAGRGANDAFVYANTATVGGTLAVTSATGISGTYATASAVANSALQYLVTATGGVISGTFATITVNGTNNHAINAALPDYLYGGVYKTTTGTSYVIGTGLRWLADAANGSGTFTIGSGSTFMVDLALSDTMGAGSYASDWDGKTLTKAGDGLLLVTSSNTFSGGALVSGGTLELRNLHGAGSGTVGVSAAGILNLSGTGAYANHTTGGGTALVSGSVNLTGGNSINNWLVTGRGLVTSQTNLGNSGRVNLDGGNLTVSASTWTFINSLTGDGTLTVDLASGGTFNFATSATNTTAFSGTVDVKTGFFQLDNIAAGVAVSATSGTGIMKNATLSLGASGTTLADSGTYFLGGLAFEGGVLKINMADAVTTSGSLTAGDLSAPSASKVQLDNYNFVSQSTPGGQDFFYQDTGTVFATLVSATGSVNDAGAQLALQNFSGSAIGSVNGVSVSQNGGASGTAKYDYTGQVLDDGMHKGLYITYGLTELSANSGTFITVSNAGTQDADNRLTAKLTGSGGFVFNGTGAYEIGSAASDYSGSTHIASGAFVAYSNNATGSTSLLDNDATFDLNGKTQTVGALDNSGVLNFNNGTLTIRGTTGNSTSTGTLGGSGALIVQSSTLTVSGSNNTTVSGTINNGAAIVVNNVSGLGIGAITDNGAFIFAAATGTNANTFSGTGLVSATGAASVELGGANSAFSGTWSIAGDSNFKAITADSLGAGKVTDSGTLTLGGMTNYELQMTNEISGSGMLVKEDANTITISHSNAYTGNTLVNAGTLSLTAQNAIGTGTANVTGVLNLALTGTFANNTIGTGTAQLSGAGVAVTGTNSSFIGAWNVTGSGTMTAQQNLGASGTTKVNIASGGNLALMDMGGGYEFNQQLTGAGNLLVGNAGAFGFGTATGTAFTGTVQLQNNTFTLTGSNLVNATLNIDVNNKTTVATGTQNVGNLTLTSGTIAFTLDASGTAAAGIVNTGTLSMSGSTVVMVDTGSFGQSLPLLQQDESRDIQLIAATAHTGATQVSGSNLVDHNGNELTNATRRDIIQNSATTASGTYNFAATVSGSGLWLGYELVALELLASQTTVLNGDLTSPLGADELHALISGSGNLQISASNAIRLNNAGNSYTGTTFVTSGTLVSGTNNALGHTSWLAISNTAAYDLNGKTQAIGGGRIDGTLAGSGSLGIAGLATITSTNVNFTANVGVSGTTILANTDAIGRTGTACVATNAELQLAGATGTLSKPIDGTGIVSATNAANVILAGTNTFSGTWQIAAGSALKATGSASLGTGKVTDSGTLTLGGMTNYELQMTNEISGSGMLVKEDANTITISYSNAYTGNTLVNAGTLSLTAQNAIGTGTANVTSMLDLAFTGTFANNTIGTGTAQLSGAGVAVTGTNSSFTGAWNVTGSGTMTAQQNLGASGTTRVNIASGGNLALMGMGGGYEFNQQLTGAGNLLVGNAGAFGFGAATGTAFSGTVQLQNNTFTLTGSNLVNATLNIDTNNRTAVATGTQNVGNLTLTSGTIAFTLDASGMAAAGIVNTGTLSMSGSTVVMVDTGSFGQSLPLLQQDESHDIQLIAATAHTGATQVSGSNLVDQNGSQITDATQHGIVQSSATTALGTYDFAATVSGSGLHLGYELIALDLIAGQTTVLDHDIANAVLAGADELHALVSGSGNLQISASSAITINHGANSYTGTTFVTSGTLVTGNSGALGGTSLLAITSTATADLNATAQTVGALDNAGALLFNGGTLAISGSGGNSTSGGVLSGSGALVVQSNTLTITNANAGLSASTTIAAGATADLRHVAGLGSGAITGDGTLRLDIAPANSGTLANALSGSGVFIKASSGTVAITTANPGFNGSARVQGGRLLLEDLMALSAAGVDVNPGATLEYRNVSGTLANTVNGSGTLAITNSGTLAIAHDNAIANSVLENAKVYLGATQALGDAAARVRADNRSEIWFALDGARLGHVTLDGAKLGFIHAGTGLFKTGTVASLAGSNARLEFNVDFTNVSGTNAPAAVANHLAVTGSSAGAFTVSVNALGGEPSSDETAIPLITDLNGAAVYQLEGEKITLGLSEFEFANGAAADSTLPLNPGTWYLYSTGLSQAADAIIDTAALIGQDWHYSLDALYLRMGDVRAELLASASTSTFNLNSDASGIGGNVWVRSRGYRLNADNILTGRGVEQYAYGVTAGGDKAFATESGVNLLGAFIDMGRITRDFGRNSDGETGSASVGLYGTMLKTNGWHADLVLKADRYKHSFEVSTVNGRPVRGRYNSEAFGASLEVGRRLERADGWWVEPVAQAAVARLTGASYRTTPANVAIAVKVDDATAAQYRGQVRFGRQFRDTRWTPYGKFGVVRTDTGGGEITAHERRFDPAALGLDGWRVEFGFGTGYRLNDLSQLYFDYEYGRAAHYERPWSLNLGYRRLW</sequence>
<dbReference type="Proteomes" id="UP000078486">
    <property type="component" value="Unassembled WGS sequence"/>
</dbReference>
<dbReference type="InterPro" id="IPR006626">
    <property type="entry name" value="PbH1"/>
</dbReference>
<dbReference type="InterPro" id="IPR003991">
    <property type="entry name" value="Pertactin_virulence_factor"/>
</dbReference>
<protein>
    <recommendedName>
        <fullName evidence="3">Autotransporter domain-containing protein</fullName>
    </recommendedName>
</protein>
<dbReference type="RefSeq" id="WP_068770932.1">
    <property type="nucleotide sequence ID" value="NZ_CP109796.1"/>
</dbReference>
<feature type="signal peptide" evidence="2">
    <location>
        <begin position="1"/>
        <end position="26"/>
    </location>
</feature>
<keyword evidence="5" id="KW-1185">Reference proteome</keyword>
<evidence type="ECO:0000256" key="1">
    <source>
        <dbReference type="ARBA" id="ARBA00022729"/>
    </source>
</evidence>
<accession>A0A178IGJ4</accession>
<name>A0A178IGJ4_9BACT</name>
<dbReference type="STRING" id="1184151.AW736_14745"/>
<comment type="caution">
    <text evidence="4">The sequence shown here is derived from an EMBL/GenBank/DDBJ whole genome shotgun (WGS) entry which is preliminary data.</text>
</comment>
<dbReference type="Gene3D" id="2.160.20.20">
    <property type="match status" value="2"/>
</dbReference>
<dbReference type="InterPro" id="IPR013425">
    <property type="entry name" value="Autotrns_rpt"/>
</dbReference>
<dbReference type="SMART" id="SM00710">
    <property type="entry name" value="PbH1"/>
    <property type="match status" value="10"/>
</dbReference>
<dbReference type="PRINTS" id="PR01484">
    <property type="entry name" value="PRTACTNFAMLY"/>
</dbReference>
<keyword evidence="1 2" id="KW-0732">Signal</keyword>
<organism evidence="4 5">
    <name type="scientific">Termitidicoccus mucosus</name>
    <dbReference type="NCBI Taxonomy" id="1184151"/>
    <lineage>
        <taxon>Bacteria</taxon>
        <taxon>Pseudomonadati</taxon>
        <taxon>Verrucomicrobiota</taxon>
        <taxon>Opitutia</taxon>
        <taxon>Opitutales</taxon>
        <taxon>Opitutaceae</taxon>
        <taxon>Termitidicoccus</taxon>
    </lineage>
</organism>
<feature type="chain" id="PRO_5008088800" description="Autotransporter domain-containing protein" evidence="2">
    <location>
        <begin position="27"/>
        <end position="6180"/>
    </location>
</feature>
<evidence type="ECO:0000313" key="4">
    <source>
        <dbReference type="EMBL" id="OAM89120.1"/>
    </source>
</evidence>
<dbReference type="InterPro" id="IPR005546">
    <property type="entry name" value="Autotransporte_beta"/>
</dbReference>